<protein>
    <submittedName>
        <fullName evidence="1">Uncharacterized protein</fullName>
    </submittedName>
</protein>
<evidence type="ECO:0000313" key="1">
    <source>
        <dbReference type="EMBL" id="EFL44216.1"/>
    </source>
</evidence>
<gene>
    <name evidence="1" type="ORF">HMPREF9248_0973</name>
</gene>
<proteinExistence type="predicted"/>
<name>A0ABP2J4P7_9ACTN</name>
<accession>A0ABP2J4P7</accession>
<dbReference type="EMBL" id="AEDQ01000017">
    <property type="protein sequence ID" value="EFL44216.1"/>
    <property type="molecule type" value="Genomic_DNA"/>
</dbReference>
<dbReference type="Proteomes" id="UP000004431">
    <property type="component" value="Unassembled WGS sequence"/>
</dbReference>
<evidence type="ECO:0000313" key="2">
    <source>
        <dbReference type="Proteomes" id="UP000004431"/>
    </source>
</evidence>
<sequence length="60" mass="6361">MRDEGALARALARAPILLCEAARAVGLRGVGFFCELPDAMNVSNHSHSNHGTTKTKKAQA</sequence>
<reference evidence="1 2" key="1">
    <citation type="submission" date="2010-08" db="EMBL/GenBank/DDBJ databases">
        <authorList>
            <person name="Durkin A.S."/>
            <person name="Madupu R."/>
            <person name="Torralba M."/>
            <person name="Gillis M."/>
            <person name="Methe B."/>
            <person name="Sutton G."/>
            <person name="Nelson K.E."/>
        </authorList>
    </citation>
    <scope>NUCLEOTIDE SEQUENCE [LARGE SCALE GENOMIC DNA]</scope>
    <source>
        <strain evidence="1 2">PB189-T1-4</strain>
    </source>
</reference>
<organism evidence="1 2">
    <name type="scientific">Fannyhessea vaginae PB189-T1-4</name>
    <dbReference type="NCBI Taxonomy" id="866774"/>
    <lineage>
        <taxon>Bacteria</taxon>
        <taxon>Bacillati</taxon>
        <taxon>Actinomycetota</taxon>
        <taxon>Coriobacteriia</taxon>
        <taxon>Coriobacteriales</taxon>
        <taxon>Atopobiaceae</taxon>
        <taxon>Fannyhessea</taxon>
    </lineage>
</organism>
<keyword evidence="2" id="KW-1185">Reference proteome</keyword>
<comment type="caution">
    <text evidence="1">The sequence shown here is derived from an EMBL/GenBank/DDBJ whole genome shotgun (WGS) entry which is preliminary data.</text>
</comment>